<dbReference type="AlphaFoldDB" id="A0A3S5ABP6"/>
<evidence type="ECO:0000256" key="1">
    <source>
        <dbReference type="SAM" id="MobiDB-lite"/>
    </source>
</evidence>
<name>A0A3S5ABP6_9PLAT</name>
<keyword evidence="3" id="KW-1185">Reference proteome</keyword>
<accession>A0A3S5ABP6</accession>
<comment type="caution">
    <text evidence="2">The sequence shown here is derived from an EMBL/GenBank/DDBJ whole genome shotgun (WGS) entry which is preliminary data.</text>
</comment>
<organism evidence="2 3">
    <name type="scientific">Protopolystoma xenopodis</name>
    <dbReference type="NCBI Taxonomy" id="117903"/>
    <lineage>
        <taxon>Eukaryota</taxon>
        <taxon>Metazoa</taxon>
        <taxon>Spiralia</taxon>
        <taxon>Lophotrochozoa</taxon>
        <taxon>Platyhelminthes</taxon>
        <taxon>Monogenea</taxon>
        <taxon>Polyopisthocotylea</taxon>
        <taxon>Polystomatidea</taxon>
        <taxon>Polystomatidae</taxon>
        <taxon>Protopolystoma</taxon>
    </lineage>
</organism>
<sequence length="92" mass="10093">MQHRSRADVAGRKLLSAWQHVVFTGQANDTALCGVCQSGGESCMGQFNHLSPETSPRGQVSERAEEVGRAEGVEKRLRDGSSVRLHYNPLTR</sequence>
<dbReference type="Proteomes" id="UP000784294">
    <property type="component" value="Unassembled WGS sequence"/>
</dbReference>
<evidence type="ECO:0000313" key="2">
    <source>
        <dbReference type="EMBL" id="VEL24964.1"/>
    </source>
</evidence>
<gene>
    <name evidence="2" type="ORF">PXEA_LOCUS18404</name>
</gene>
<reference evidence="2" key="1">
    <citation type="submission" date="2018-11" db="EMBL/GenBank/DDBJ databases">
        <authorList>
            <consortium name="Pathogen Informatics"/>
        </authorList>
    </citation>
    <scope>NUCLEOTIDE SEQUENCE</scope>
</reference>
<evidence type="ECO:0000313" key="3">
    <source>
        <dbReference type="Proteomes" id="UP000784294"/>
    </source>
</evidence>
<dbReference type="EMBL" id="CAAALY010070887">
    <property type="protein sequence ID" value="VEL24964.1"/>
    <property type="molecule type" value="Genomic_DNA"/>
</dbReference>
<proteinExistence type="predicted"/>
<feature type="compositionally biased region" description="Basic and acidic residues" evidence="1">
    <location>
        <begin position="60"/>
        <end position="80"/>
    </location>
</feature>
<protein>
    <submittedName>
        <fullName evidence="2">Uncharacterized protein</fullName>
    </submittedName>
</protein>
<feature type="region of interest" description="Disordered" evidence="1">
    <location>
        <begin position="50"/>
        <end position="80"/>
    </location>
</feature>